<comment type="caution">
    <text evidence="1">The sequence shown here is derived from an EMBL/GenBank/DDBJ whole genome shotgun (WGS) entry which is preliminary data.</text>
</comment>
<reference evidence="1" key="1">
    <citation type="submission" date="2020-03" db="EMBL/GenBank/DDBJ databases">
        <authorList>
            <person name="Weist P."/>
        </authorList>
    </citation>
    <scope>NUCLEOTIDE SEQUENCE</scope>
</reference>
<dbReference type="Proteomes" id="UP001153269">
    <property type="component" value="Unassembled WGS sequence"/>
</dbReference>
<keyword evidence="2" id="KW-1185">Reference proteome</keyword>
<gene>
    <name evidence="1" type="ORF">PLEPLA_LOCUS15054</name>
</gene>
<organism evidence="1 2">
    <name type="scientific">Pleuronectes platessa</name>
    <name type="common">European plaice</name>
    <dbReference type="NCBI Taxonomy" id="8262"/>
    <lineage>
        <taxon>Eukaryota</taxon>
        <taxon>Metazoa</taxon>
        <taxon>Chordata</taxon>
        <taxon>Craniata</taxon>
        <taxon>Vertebrata</taxon>
        <taxon>Euteleostomi</taxon>
        <taxon>Actinopterygii</taxon>
        <taxon>Neopterygii</taxon>
        <taxon>Teleostei</taxon>
        <taxon>Neoteleostei</taxon>
        <taxon>Acanthomorphata</taxon>
        <taxon>Carangaria</taxon>
        <taxon>Pleuronectiformes</taxon>
        <taxon>Pleuronectoidei</taxon>
        <taxon>Pleuronectidae</taxon>
        <taxon>Pleuronectes</taxon>
    </lineage>
</organism>
<name>A0A9N7U9U5_PLEPL</name>
<accession>A0A9N7U9U5</accession>
<feature type="non-terminal residue" evidence="1">
    <location>
        <position position="1"/>
    </location>
</feature>
<proteinExistence type="predicted"/>
<dbReference type="AlphaFoldDB" id="A0A9N7U9U5"/>
<protein>
    <submittedName>
        <fullName evidence="1">Uncharacterized protein</fullName>
    </submittedName>
</protein>
<sequence>SSLSSFDLLETTTCNGSDGVHNSCQGFTRESCSCCNPDYALGQIMSRQFDNLSLTLPSQEELEDEMRGPEECWDVLEDDSGIRVWGDLRRKSVIWNPCFIIIG</sequence>
<evidence type="ECO:0000313" key="2">
    <source>
        <dbReference type="Proteomes" id="UP001153269"/>
    </source>
</evidence>
<evidence type="ECO:0000313" key="1">
    <source>
        <dbReference type="EMBL" id="CAB1427116.1"/>
    </source>
</evidence>
<dbReference type="EMBL" id="CADEAL010000944">
    <property type="protein sequence ID" value="CAB1427116.1"/>
    <property type="molecule type" value="Genomic_DNA"/>
</dbReference>